<gene>
    <name evidence="1" type="ORF">SAMN02745121_03459</name>
</gene>
<sequence length="348" mass="37067">MNKFNLLVLGAMVIGLCNCGDDDPNTSETATPPPSPCELDFADCAPDIYNFYCWNQGPTKNHHVIGGMTIEPEFYNACVYVDPSVTWDTEVRAACSARCENSEPGFVCNPMNFSSVEPPDNRQTCETASTMNASVIEQTLGAPAAAAAEDLPCELGDDCLDYFSLAAQQALSTPPTSTVRYTADTLLETVPMASLIMVQGNAQPTPATQTLSGEAAYTAYSCGYDACPIYLPQLDLAANGAFSATISGGPVAPTVTKTFTDVEISLKQPTMGIWLPNFDYVIFPPDSLVFNVSGLVSGTEVAGENGRYIGEHIVRGYVFGTLDGGLSLSAQGEHSLIDFDLYAEFAPE</sequence>
<reference evidence="2" key="1">
    <citation type="submission" date="2016-10" db="EMBL/GenBank/DDBJ databases">
        <authorList>
            <person name="Varghese N."/>
            <person name="Submissions S."/>
        </authorList>
    </citation>
    <scope>NUCLEOTIDE SEQUENCE [LARGE SCALE GENOMIC DNA]</scope>
    <source>
        <strain evidence="2">ATCC 25963</strain>
    </source>
</reference>
<proteinExistence type="predicted"/>
<name>A0A1I1YRQ6_9BACT</name>
<dbReference type="EMBL" id="FOMX01000010">
    <property type="protein sequence ID" value="SFE21718.1"/>
    <property type="molecule type" value="Genomic_DNA"/>
</dbReference>
<dbReference type="RefSeq" id="WP_143825581.1">
    <property type="nucleotide sequence ID" value="NZ_NETK01000001.1"/>
</dbReference>
<dbReference type="AlphaFoldDB" id="A0A1I1YRQ6"/>
<protein>
    <submittedName>
        <fullName evidence="1">Uncharacterized protein</fullName>
    </submittedName>
</protein>
<evidence type="ECO:0000313" key="2">
    <source>
        <dbReference type="Proteomes" id="UP000199400"/>
    </source>
</evidence>
<accession>A0A1I1YRQ6</accession>
<keyword evidence="2" id="KW-1185">Reference proteome</keyword>
<organism evidence="1 2">
    <name type="scientific">Nannocystis exedens</name>
    <dbReference type="NCBI Taxonomy" id="54"/>
    <lineage>
        <taxon>Bacteria</taxon>
        <taxon>Pseudomonadati</taxon>
        <taxon>Myxococcota</taxon>
        <taxon>Polyangia</taxon>
        <taxon>Nannocystales</taxon>
        <taxon>Nannocystaceae</taxon>
        <taxon>Nannocystis</taxon>
    </lineage>
</organism>
<evidence type="ECO:0000313" key="1">
    <source>
        <dbReference type="EMBL" id="SFE21718.1"/>
    </source>
</evidence>
<dbReference type="Proteomes" id="UP000199400">
    <property type="component" value="Unassembled WGS sequence"/>
</dbReference>